<reference evidence="3" key="1">
    <citation type="submission" date="2025-08" db="UniProtKB">
        <authorList>
            <consortium name="RefSeq"/>
        </authorList>
    </citation>
    <scope>IDENTIFICATION</scope>
</reference>
<feature type="region of interest" description="Disordered" evidence="1">
    <location>
        <begin position="1"/>
        <end position="37"/>
    </location>
</feature>
<dbReference type="AlphaFoldDB" id="A0AAJ6U8X8"/>
<organism evidence="2 3">
    <name type="scientific">Populus euphratica</name>
    <name type="common">Euphrates poplar</name>
    <dbReference type="NCBI Taxonomy" id="75702"/>
    <lineage>
        <taxon>Eukaryota</taxon>
        <taxon>Viridiplantae</taxon>
        <taxon>Streptophyta</taxon>
        <taxon>Embryophyta</taxon>
        <taxon>Tracheophyta</taxon>
        <taxon>Spermatophyta</taxon>
        <taxon>Magnoliopsida</taxon>
        <taxon>eudicotyledons</taxon>
        <taxon>Gunneridae</taxon>
        <taxon>Pentapetalae</taxon>
        <taxon>rosids</taxon>
        <taxon>fabids</taxon>
        <taxon>Malpighiales</taxon>
        <taxon>Salicaceae</taxon>
        <taxon>Saliceae</taxon>
        <taxon>Populus</taxon>
    </lineage>
</organism>
<dbReference type="RefSeq" id="XP_011025123.1">
    <property type="nucleotide sequence ID" value="XM_011026821.1"/>
</dbReference>
<name>A0AAJ6U8X8_POPEU</name>
<dbReference type="GeneID" id="105126078"/>
<evidence type="ECO:0000313" key="2">
    <source>
        <dbReference type="Proteomes" id="UP000694918"/>
    </source>
</evidence>
<accession>A0AAJ6U8X8</accession>
<dbReference type="SUPFAM" id="SSF118290">
    <property type="entry name" value="WRKY DNA-binding domain"/>
    <property type="match status" value="1"/>
</dbReference>
<protein>
    <submittedName>
        <fullName evidence="3">Uncharacterized protein LOC105126078 isoform X3</fullName>
    </submittedName>
</protein>
<dbReference type="Proteomes" id="UP000694918">
    <property type="component" value="Unplaced"/>
</dbReference>
<evidence type="ECO:0000313" key="3">
    <source>
        <dbReference type="RefSeq" id="XP_011025123.1"/>
    </source>
</evidence>
<proteinExistence type="predicted"/>
<gene>
    <name evidence="3" type="primary">LOC105126078</name>
</gene>
<dbReference type="GO" id="GO:0043565">
    <property type="term" value="F:sequence-specific DNA binding"/>
    <property type="evidence" value="ECO:0007669"/>
    <property type="project" value="InterPro"/>
</dbReference>
<dbReference type="InterPro" id="IPR036576">
    <property type="entry name" value="WRKY_dom_sf"/>
</dbReference>
<keyword evidence="2" id="KW-1185">Reference proteome</keyword>
<evidence type="ECO:0000256" key="1">
    <source>
        <dbReference type="SAM" id="MobiDB-lite"/>
    </source>
</evidence>
<sequence length="120" mass="14062">MSEASSTRETSMETEEEDREEQYTDPGGQRLVLPEDGHGWKKYGQKFIKKRGKFRSRIVWQRRELSGPALMIFEYGTRDLTIMPHLHKGLLPPLQISTTCTLKFLDQINRLHARMIKMLN</sequence>
<dbReference type="GO" id="GO:0003700">
    <property type="term" value="F:DNA-binding transcription factor activity"/>
    <property type="evidence" value="ECO:0007669"/>
    <property type="project" value="InterPro"/>
</dbReference>